<feature type="compositionally biased region" description="Basic residues" evidence="1">
    <location>
        <begin position="134"/>
        <end position="145"/>
    </location>
</feature>
<feature type="region of interest" description="Disordered" evidence="1">
    <location>
        <begin position="909"/>
        <end position="1032"/>
    </location>
</feature>
<dbReference type="PANTHER" id="PTHR42068">
    <property type="entry name" value="YALI0B18964P"/>
    <property type="match status" value="1"/>
</dbReference>
<feature type="region of interest" description="Disordered" evidence="1">
    <location>
        <begin position="364"/>
        <end position="614"/>
    </location>
</feature>
<feature type="compositionally biased region" description="Polar residues" evidence="1">
    <location>
        <begin position="976"/>
        <end position="1020"/>
    </location>
</feature>
<feature type="region of interest" description="Disordered" evidence="1">
    <location>
        <begin position="787"/>
        <end position="811"/>
    </location>
</feature>
<sequence>MTRATVTGNSSHPKQSFHMKLPKLPRRKQSNSAPTDDADQSASVKPGHAHTESSFRVLPRPDAAHTFGEPSSSSPRSYQPSRYYADGARQLKRPTTVSNDTQGNMFSGLEPRYVNCQDSPKPDAHTPSDSKTPEKHKKKHSRVAHSPRWMGFRKSPYENAPATASTPALPQTPSTAARYAIPSKQTVPPSTISSRTNHSAGSASFDSSSAREYSYPTTPSTQETSFEPPQPICEPHRSTGRAFSFGGGKPKAPSFIAPPKPTRMRSDTAATTEAQPPRLPDSLSVGFGFDAGTGHNDFNMHMFDHVALESRLPDSRRTPSPGSNVPQENAVVPRHDNSSSSSLKPPEAEKKRRSSFFLNIKNKITKNNSNTQLSSPQSSPVPPAASIPTASSEEPFTSGSLLANNTVDDERPAEGSLGQSLHTNRHTATVPLTGTHASGNPMATMTQNRRTWGGGNSGNSNINQNEPNTVQQRIVKIEADSEDDDDDDAPLFPPRAKRPLVEVTATSRSPSPRSPPVVGTKPQESVDDTAALEKTRSAGEDSLTAAASIAAQFEEVSLKEDPPKKVMTEAQYARLRQETAEASDDDDDGSSYVEDVEDDDDRKQKREAQQARLKQQAMLTLQRQRMLKVTDGSAPVTPHRGSIADLHTSLLGPKDEDENVPLGILASHGFPNKRRPPSKLMASSSNPNLSAPGSANSEYFPQPGIQGGLPPALPVFARNLPQDPYYGAGLVNHNPRESLAMGGGQQPTGGLVGVIMNEERARASRRKSPNNGPMFTGTQPAGMLRHSVYGSPMPPQGPVPPMPQQPPFAPPMGSQYEMMQMSMMQAQMQASMQMMEFMSHLRNQPPAASQPATPQFGMPPNMGAPPMMNHPGAGQRTMSMVDTGAQRMSYMPPPPPIGGMNMRPVSAGRQAYAHSVAPSERSNVGAASRYRPVSLHPPTGSRSSTVPPANHLNINLMDDSPRGSVSGLSHAAGHNPSLSNASVSQSPGFQRTHTAPTLSVTTATPHNDLHPTSNLASHVTSQDDDDDEDDEQAWNQMRMKRDQLKGNWKLKKGSHANLTEVVS</sequence>
<feature type="compositionally biased region" description="Pro residues" evidence="1">
    <location>
        <begin position="792"/>
        <end position="810"/>
    </location>
</feature>
<feature type="compositionally biased region" description="Polar residues" evidence="1">
    <location>
        <begin position="183"/>
        <end position="198"/>
    </location>
</feature>
<feature type="region of interest" description="Disordered" evidence="1">
    <location>
        <begin position="312"/>
        <end position="352"/>
    </location>
</feature>
<evidence type="ECO:0000256" key="1">
    <source>
        <dbReference type="SAM" id="MobiDB-lite"/>
    </source>
</evidence>
<keyword evidence="3" id="KW-1185">Reference proteome</keyword>
<feature type="compositionally biased region" description="Acidic residues" evidence="1">
    <location>
        <begin position="581"/>
        <end position="600"/>
    </location>
</feature>
<feature type="region of interest" description="Disordered" evidence="1">
    <location>
        <begin position="1"/>
        <end position="285"/>
    </location>
</feature>
<feature type="compositionally biased region" description="Basic and acidic residues" evidence="1">
    <location>
        <begin position="120"/>
        <end position="133"/>
    </location>
</feature>
<dbReference type="PANTHER" id="PTHR42068:SF1">
    <property type="entry name" value="YALI0B18964P"/>
    <property type="match status" value="1"/>
</dbReference>
<feature type="compositionally biased region" description="Polar residues" evidence="1">
    <location>
        <begin position="417"/>
        <end position="450"/>
    </location>
</feature>
<dbReference type="VEuPathDB" id="FungiDB:AAP_02171"/>
<feature type="compositionally biased region" description="Basic and acidic residues" evidence="1">
    <location>
        <begin position="556"/>
        <end position="567"/>
    </location>
</feature>
<gene>
    <name evidence="2" type="ORF">AAP_02171</name>
</gene>
<feature type="compositionally biased region" description="Polar residues" evidence="1">
    <location>
        <begin position="1"/>
        <end position="14"/>
    </location>
</feature>
<feature type="compositionally biased region" description="Polar residues" evidence="1">
    <location>
        <begin position="162"/>
        <end position="175"/>
    </location>
</feature>
<feature type="compositionally biased region" description="Polar residues" evidence="1">
    <location>
        <begin position="681"/>
        <end position="699"/>
    </location>
</feature>
<dbReference type="AlphaFoldDB" id="A0A168ALL9"/>
<comment type="caution">
    <text evidence="2">The sequence shown here is derived from an EMBL/GenBank/DDBJ whole genome shotgun (WGS) entry which is preliminary data.</text>
</comment>
<evidence type="ECO:0000313" key="3">
    <source>
        <dbReference type="Proteomes" id="UP000242877"/>
    </source>
</evidence>
<protein>
    <submittedName>
        <fullName evidence="2">Uncharacterized protein</fullName>
    </submittedName>
</protein>
<organism evidence="2 3">
    <name type="scientific">Ascosphaera apis ARSEF 7405</name>
    <dbReference type="NCBI Taxonomy" id="392613"/>
    <lineage>
        <taxon>Eukaryota</taxon>
        <taxon>Fungi</taxon>
        <taxon>Dikarya</taxon>
        <taxon>Ascomycota</taxon>
        <taxon>Pezizomycotina</taxon>
        <taxon>Eurotiomycetes</taxon>
        <taxon>Eurotiomycetidae</taxon>
        <taxon>Onygenales</taxon>
        <taxon>Ascosphaeraceae</taxon>
        <taxon>Ascosphaera</taxon>
    </lineage>
</organism>
<proteinExistence type="predicted"/>
<dbReference type="EMBL" id="AZGZ01000007">
    <property type="protein sequence ID" value="KZZ94078.1"/>
    <property type="molecule type" value="Genomic_DNA"/>
</dbReference>
<feature type="compositionally biased region" description="Polar residues" evidence="1">
    <location>
        <begin position="394"/>
        <end position="406"/>
    </location>
</feature>
<reference evidence="2 3" key="1">
    <citation type="journal article" date="2016" name="Genome Biol. Evol.">
        <title>Divergent and convergent evolution of fungal pathogenicity.</title>
        <authorList>
            <person name="Shang Y."/>
            <person name="Xiao G."/>
            <person name="Zheng P."/>
            <person name="Cen K."/>
            <person name="Zhan S."/>
            <person name="Wang C."/>
        </authorList>
    </citation>
    <scope>NUCLEOTIDE SEQUENCE [LARGE SCALE GENOMIC DNA]</scope>
    <source>
        <strain evidence="2 3">ARSEF 7405</strain>
    </source>
</reference>
<name>A0A168ALL9_9EURO</name>
<accession>A0A168ALL9</accession>
<feature type="compositionally biased region" description="Polar residues" evidence="1">
    <location>
        <begin position="93"/>
        <end position="105"/>
    </location>
</feature>
<evidence type="ECO:0000313" key="2">
    <source>
        <dbReference type="EMBL" id="KZZ94078.1"/>
    </source>
</evidence>
<feature type="region of interest" description="Disordered" evidence="1">
    <location>
        <begin position="668"/>
        <end position="705"/>
    </location>
</feature>
<feature type="compositionally biased region" description="Polar residues" evidence="1">
    <location>
        <begin position="318"/>
        <end position="327"/>
    </location>
</feature>
<feature type="region of interest" description="Disordered" evidence="1">
    <location>
        <begin position="844"/>
        <end position="864"/>
    </location>
</feature>
<feature type="compositionally biased region" description="Basic residues" evidence="1">
    <location>
        <begin position="15"/>
        <end position="29"/>
    </location>
</feature>
<feature type="compositionally biased region" description="Acidic residues" evidence="1">
    <location>
        <begin position="480"/>
        <end position="489"/>
    </location>
</feature>
<feature type="compositionally biased region" description="Low complexity" evidence="1">
    <location>
        <begin position="199"/>
        <end position="214"/>
    </location>
</feature>
<feature type="compositionally biased region" description="Low complexity" evidence="1">
    <location>
        <begin position="70"/>
        <end position="84"/>
    </location>
</feature>
<dbReference type="OrthoDB" id="4207364at2759"/>
<feature type="compositionally biased region" description="Acidic residues" evidence="1">
    <location>
        <begin position="1022"/>
        <end position="1032"/>
    </location>
</feature>
<dbReference type="Proteomes" id="UP000242877">
    <property type="component" value="Unassembled WGS sequence"/>
</dbReference>
<feature type="compositionally biased region" description="Polar residues" evidence="1">
    <location>
        <begin position="215"/>
        <end position="227"/>
    </location>
</feature>
<feature type="compositionally biased region" description="Low complexity" evidence="1">
    <location>
        <begin position="364"/>
        <end position="378"/>
    </location>
</feature>